<gene>
    <name evidence="2" type="ORF">EHS24_006105</name>
</gene>
<evidence type="ECO:0000313" key="2">
    <source>
        <dbReference type="EMBL" id="RSH84582.1"/>
    </source>
</evidence>
<dbReference type="GeneID" id="39590648"/>
<evidence type="ECO:0000313" key="3">
    <source>
        <dbReference type="Proteomes" id="UP000279236"/>
    </source>
</evidence>
<feature type="compositionally biased region" description="Basic and acidic residues" evidence="1">
    <location>
        <begin position="96"/>
        <end position="116"/>
    </location>
</feature>
<name>A0A427Y0J8_9TREE</name>
<dbReference type="EMBL" id="RSCE01000003">
    <property type="protein sequence ID" value="RSH84582.1"/>
    <property type="molecule type" value="Genomic_DNA"/>
</dbReference>
<accession>A0A427Y0J8</accession>
<organism evidence="2 3">
    <name type="scientific">Apiotrichum porosum</name>
    <dbReference type="NCBI Taxonomy" id="105984"/>
    <lineage>
        <taxon>Eukaryota</taxon>
        <taxon>Fungi</taxon>
        <taxon>Dikarya</taxon>
        <taxon>Basidiomycota</taxon>
        <taxon>Agaricomycotina</taxon>
        <taxon>Tremellomycetes</taxon>
        <taxon>Trichosporonales</taxon>
        <taxon>Trichosporonaceae</taxon>
        <taxon>Apiotrichum</taxon>
    </lineage>
</organism>
<dbReference type="AlphaFoldDB" id="A0A427Y0J8"/>
<keyword evidence="3" id="KW-1185">Reference proteome</keyword>
<proteinExistence type="predicted"/>
<sequence>MSEPFPAAGARTGSIGDTDRARHVCHMSSNSASLTSGTLTISCAAVILSRTAKPFLSPMANVASRQGWAGAGGLLMALTGLPEFRSDDGSSGPADVTKRTVQEGEGRRGGWRRSEDELGTGLVPATAPRHPCGSGALDVG</sequence>
<evidence type="ECO:0000256" key="1">
    <source>
        <dbReference type="SAM" id="MobiDB-lite"/>
    </source>
</evidence>
<comment type="caution">
    <text evidence="2">The sequence shown here is derived from an EMBL/GenBank/DDBJ whole genome shotgun (WGS) entry which is preliminary data.</text>
</comment>
<dbReference type="RefSeq" id="XP_028478030.1">
    <property type="nucleotide sequence ID" value="XM_028621578.1"/>
</dbReference>
<dbReference type="Proteomes" id="UP000279236">
    <property type="component" value="Unassembled WGS sequence"/>
</dbReference>
<reference evidence="2 3" key="1">
    <citation type="submission" date="2018-11" db="EMBL/GenBank/DDBJ databases">
        <title>Genome sequence of Apiotrichum porosum DSM 27194.</title>
        <authorList>
            <person name="Aliyu H."/>
            <person name="Gorte O."/>
            <person name="Ochsenreither K."/>
        </authorList>
    </citation>
    <scope>NUCLEOTIDE SEQUENCE [LARGE SCALE GENOMIC DNA]</scope>
    <source>
        <strain evidence="2 3">DSM 27194</strain>
    </source>
</reference>
<protein>
    <submittedName>
        <fullName evidence="2">Uncharacterized protein</fullName>
    </submittedName>
</protein>
<feature type="region of interest" description="Disordered" evidence="1">
    <location>
        <begin position="84"/>
        <end position="140"/>
    </location>
</feature>